<keyword evidence="3" id="KW-0808">Transferase</keyword>
<dbReference type="GO" id="GO:0003723">
    <property type="term" value="F:RNA binding"/>
    <property type="evidence" value="ECO:0007669"/>
    <property type="project" value="UniProtKB-KW"/>
</dbReference>
<dbReference type="InterPro" id="IPR039753">
    <property type="entry name" value="RG7MT1"/>
</dbReference>
<dbReference type="EC" id="2.1.1.56" evidence="1"/>
<feature type="compositionally biased region" description="Polar residues" evidence="11">
    <location>
        <begin position="339"/>
        <end position="348"/>
    </location>
</feature>
<comment type="caution">
    <text evidence="13">The sequence shown here is derived from an EMBL/GenBank/DDBJ whole genome shotgun (WGS) entry which is preliminary data.</text>
</comment>
<protein>
    <recommendedName>
        <fullName evidence="10">mRNA cap guanine-N(7) methyltransferase</fullName>
        <ecNumber evidence="1">2.1.1.56</ecNumber>
    </recommendedName>
    <alternativeName>
        <fullName evidence="7">mRNA (guanine-N(7))-methyltransferase</fullName>
    </alternativeName>
    <alternativeName>
        <fullName evidence="8">mRNA cap methyltransferase</fullName>
    </alternativeName>
</protein>
<comment type="catalytic activity">
    <reaction evidence="9">
        <text>a 5'-end (5'-triphosphoguanosine)-ribonucleoside in mRNA + S-adenosyl-L-methionine = a 5'-end (N(7)-methyl 5'-triphosphoguanosine)-ribonucleoside in mRNA + S-adenosyl-L-homocysteine</text>
        <dbReference type="Rhea" id="RHEA:67008"/>
        <dbReference type="Rhea" id="RHEA-COMP:17166"/>
        <dbReference type="Rhea" id="RHEA-COMP:17167"/>
        <dbReference type="ChEBI" id="CHEBI:57856"/>
        <dbReference type="ChEBI" id="CHEBI:59789"/>
        <dbReference type="ChEBI" id="CHEBI:156461"/>
        <dbReference type="ChEBI" id="CHEBI:167617"/>
        <dbReference type="EC" id="2.1.1.56"/>
    </reaction>
</comment>
<reference evidence="14" key="1">
    <citation type="journal article" date="2013" name="PLoS Genet.">
        <title>The genome of Spraguea lophii and the basis of host-microsporidian interactions.</title>
        <authorList>
            <person name="Campbell S.E."/>
            <person name="Williams T.A."/>
            <person name="Yousuf A."/>
            <person name="Soanes D.M."/>
            <person name="Paszkiewicz K.H."/>
            <person name="Williams B.A.P."/>
        </authorList>
    </citation>
    <scope>NUCLEOTIDE SEQUENCE [LARGE SCALE GENOMIC DNA]</scope>
    <source>
        <strain evidence="14">42_110</strain>
    </source>
</reference>
<accession>S7WDY4</accession>
<dbReference type="EMBL" id="ATCN01000051">
    <property type="protein sequence ID" value="EPR79987.1"/>
    <property type="molecule type" value="Genomic_DNA"/>
</dbReference>
<evidence type="ECO:0000256" key="2">
    <source>
        <dbReference type="ARBA" id="ARBA00022603"/>
    </source>
</evidence>
<evidence type="ECO:0000256" key="9">
    <source>
        <dbReference type="ARBA" id="ARBA00044712"/>
    </source>
</evidence>
<dbReference type="InterPro" id="IPR029063">
    <property type="entry name" value="SAM-dependent_MTases_sf"/>
</dbReference>
<evidence type="ECO:0000313" key="14">
    <source>
        <dbReference type="Proteomes" id="UP000014978"/>
    </source>
</evidence>
<dbReference type="GO" id="GO:0004482">
    <property type="term" value="F:mRNA 5'-cap (guanine-N7-)-methyltransferase activity"/>
    <property type="evidence" value="ECO:0007669"/>
    <property type="project" value="UniProtKB-EC"/>
</dbReference>
<evidence type="ECO:0000256" key="4">
    <source>
        <dbReference type="ARBA" id="ARBA00022691"/>
    </source>
</evidence>
<evidence type="ECO:0000256" key="3">
    <source>
        <dbReference type="ARBA" id="ARBA00022679"/>
    </source>
</evidence>
<evidence type="ECO:0000256" key="8">
    <source>
        <dbReference type="ARBA" id="ARBA00033387"/>
    </source>
</evidence>
<dbReference type="Proteomes" id="UP000014978">
    <property type="component" value="Unassembled WGS sequence"/>
</dbReference>
<dbReference type="CDD" id="cd02440">
    <property type="entry name" value="AdoMet_MTases"/>
    <property type="match status" value="1"/>
</dbReference>
<feature type="region of interest" description="Disordered" evidence="11">
    <location>
        <begin position="202"/>
        <end position="291"/>
    </location>
</feature>
<organism evidence="13 14">
    <name type="scientific">Spraguea lophii (strain 42_110)</name>
    <name type="common">Microsporidian parasite</name>
    <dbReference type="NCBI Taxonomy" id="1358809"/>
    <lineage>
        <taxon>Eukaryota</taxon>
        <taxon>Fungi</taxon>
        <taxon>Fungi incertae sedis</taxon>
        <taxon>Microsporidia</taxon>
        <taxon>Spragueidae</taxon>
        <taxon>Spraguea</taxon>
    </lineage>
</organism>
<evidence type="ECO:0000256" key="11">
    <source>
        <dbReference type="SAM" id="MobiDB-lite"/>
    </source>
</evidence>
<proteinExistence type="predicted"/>
<dbReference type="InterPro" id="IPR004971">
    <property type="entry name" value="mRNA_G-N7_MeTrfase_dom"/>
</dbReference>
<dbReference type="PANTHER" id="PTHR12189:SF2">
    <property type="entry name" value="MRNA CAP GUANINE-N7 METHYLTRANSFERASE"/>
    <property type="match status" value="1"/>
</dbReference>
<keyword evidence="14" id="KW-1185">Reference proteome</keyword>
<keyword evidence="2" id="KW-0489">Methyltransferase</keyword>
<dbReference type="OrthoDB" id="10248867at2759"/>
<sequence length="460" mass="54316">MSKDKRKLDASTSKRIHTTEIAEHYNSIKSINKKERTQSKIINIRNMNNFIKSILIKKYTKADNSVLDIGCGKGGDIFKFAHQNIKYYTGIDIAENSIEEAKQRCANRNIKFNTQFLVQDYTQKFNYKEKYDVISAQFTYHYSFFSEQSFQNSLCNILQHTKIGSYVIMSIPDKETIVRRYKKYGNGYGNEYYKITFKKDNNKESKDDEDKNDRKGKEEEDKNDKDRKDEDNNKKSKDNEDDHATTEDKNDKDNEDNNITTEDKKDKDNEDKHITIEDNKDKHITTGSNGDNHITIKDNNITTKNNNITTEDNHITIKDNTTKDNHIINNTENKDEKQSITNKNNTNLKSKEPIENNDKDKISTENNNINLKEIFGVEYYFKLEEAVEECPEYLVDLKYLIESFGSKKLKNIMNLSFMEFYNKYSNEFIELKRKMIVNRLNMEEVRVMELYRVLVFQREE</sequence>
<feature type="compositionally biased region" description="Basic and acidic residues" evidence="11">
    <location>
        <begin position="349"/>
        <end position="361"/>
    </location>
</feature>
<dbReference type="PROSITE" id="PS51562">
    <property type="entry name" value="RNA_CAP0_MT"/>
    <property type="match status" value="1"/>
</dbReference>
<evidence type="ECO:0000256" key="6">
    <source>
        <dbReference type="ARBA" id="ARBA00023042"/>
    </source>
</evidence>
<feature type="compositionally biased region" description="Basic and acidic residues" evidence="11">
    <location>
        <begin position="326"/>
        <end position="338"/>
    </location>
</feature>
<dbReference type="VEuPathDB" id="MicrosporidiaDB:SLOPH_1365"/>
<feature type="region of interest" description="Disordered" evidence="11">
    <location>
        <begin position="326"/>
        <end position="361"/>
    </location>
</feature>
<feature type="compositionally biased region" description="Basic and acidic residues" evidence="11">
    <location>
        <begin position="261"/>
        <end position="284"/>
    </location>
</feature>
<dbReference type="InParanoid" id="S7WDY4"/>
<dbReference type="AlphaFoldDB" id="S7WDY4"/>
<dbReference type="SUPFAM" id="SSF53335">
    <property type="entry name" value="S-adenosyl-L-methionine-dependent methyltransferases"/>
    <property type="match status" value="1"/>
</dbReference>
<name>S7WDY4_SPRLO</name>
<gene>
    <name evidence="13" type="ORF">SLOPH_1365</name>
</gene>
<feature type="compositionally biased region" description="Basic and acidic residues" evidence="11">
    <location>
        <begin position="202"/>
        <end position="252"/>
    </location>
</feature>
<feature type="domain" description="MRNA cap 0 methyltransferase" evidence="12">
    <location>
        <begin position="39"/>
        <end position="459"/>
    </location>
</feature>
<dbReference type="Gene3D" id="3.40.50.150">
    <property type="entry name" value="Vaccinia Virus protein VP39"/>
    <property type="match status" value="2"/>
</dbReference>
<keyword evidence="6" id="KW-0506">mRNA capping</keyword>
<keyword evidence="4" id="KW-0949">S-adenosyl-L-methionine</keyword>
<dbReference type="GO" id="GO:0005634">
    <property type="term" value="C:nucleus"/>
    <property type="evidence" value="ECO:0007669"/>
    <property type="project" value="TreeGrafter"/>
</dbReference>
<dbReference type="STRING" id="1358809.S7WDY4"/>
<dbReference type="PANTHER" id="PTHR12189">
    <property type="entry name" value="MRNA GUANINE-7- METHYLTRANSFERASE"/>
    <property type="match status" value="1"/>
</dbReference>
<evidence type="ECO:0000256" key="1">
    <source>
        <dbReference type="ARBA" id="ARBA00011926"/>
    </source>
</evidence>
<evidence type="ECO:0000256" key="7">
    <source>
        <dbReference type="ARBA" id="ARBA00032772"/>
    </source>
</evidence>
<evidence type="ECO:0000256" key="10">
    <source>
        <dbReference type="ARBA" id="ARBA00049739"/>
    </source>
</evidence>
<dbReference type="HOGENOM" id="CLU_594702_0_0_1"/>
<evidence type="ECO:0000259" key="12">
    <source>
        <dbReference type="PROSITE" id="PS51562"/>
    </source>
</evidence>
<evidence type="ECO:0000256" key="5">
    <source>
        <dbReference type="ARBA" id="ARBA00022884"/>
    </source>
</evidence>
<keyword evidence="6" id="KW-0507">mRNA processing</keyword>
<evidence type="ECO:0000313" key="13">
    <source>
        <dbReference type="EMBL" id="EPR79987.1"/>
    </source>
</evidence>
<keyword evidence="5" id="KW-0694">RNA-binding</keyword>
<dbReference type="Pfam" id="PF03291">
    <property type="entry name" value="mRNA_G-N7_MeTrfase"/>
    <property type="match status" value="2"/>
</dbReference>